<evidence type="ECO:0000313" key="3">
    <source>
        <dbReference type="Proteomes" id="UP000316781"/>
    </source>
</evidence>
<dbReference type="GO" id="GO:0006313">
    <property type="term" value="P:DNA transposition"/>
    <property type="evidence" value="ECO:0007669"/>
    <property type="project" value="InterPro"/>
</dbReference>
<accession>A0A549SLC4</accession>
<dbReference type="EMBL" id="VJMF01000071">
    <property type="protein sequence ID" value="TRL30429.1"/>
    <property type="molecule type" value="Genomic_DNA"/>
</dbReference>
<dbReference type="Pfam" id="PF01527">
    <property type="entry name" value="HTH_Tnp_1"/>
    <property type="match status" value="1"/>
</dbReference>
<evidence type="ECO:0000256" key="1">
    <source>
        <dbReference type="SAM" id="MobiDB-lite"/>
    </source>
</evidence>
<gene>
    <name evidence="2" type="ORF">FM996_16805</name>
</gene>
<protein>
    <submittedName>
        <fullName evidence="2">Transposase</fullName>
    </submittedName>
</protein>
<feature type="region of interest" description="Disordered" evidence="1">
    <location>
        <begin position="1"/>
        <end position="21"/>
    </location>
</feature>
<name>A0A549SLC4_METSR</name>
<reference evidence="2 3" key="1">
    <citation type="submission" date="2019-07" db="EMBL/GenBank/DDBJ databases">
        <title>Ln-dependent methylotrophs.</title>
        <authorList>
            <person name="Tani A."/>
        </authorList>
    </citation>
    <scope>NUCLEOTIDE SEQUENCE [LARGE SCALE GENOMIC DNA]</scope>
    <source>
        <strain evidence="2 3">SM89A</strain>
    </source>
</reference>
<organism evidence="2 3">
    <name type="scientific">Methylosinus sporium</name>
    <dbReference type="NCBI Taxonomy" id="428"/>
    <lineage>
        <taxon>Bacteria</taxon>
        <taxon>Pseudomonadati</taxon>
        <taxon>Pseudomonadota</taxon>
        <taxon>Alphaproteobacteria</taxon>
        <taxon>Hyphomicrobiales</taxon>
        <taxon>Methylocystaceae</taxon>
        <taxon>Methylosinus</taxon>
    </lineage>
</organism>
<dbReference type="Proteomes" id="UP000316781">
    <property type="component" value="Unassembled WGS sequence"/>
</dbReference>
<comment type="caution">
    <text evidence="2">The sequence shown here is derived from an EMBL/GenBank/DDBJ whole genome shotgun (WGS) entry which is preliminary data.</text>
</comment>
<dbReference type="RefSeq" id="WP_142863979.1">
    <property type="nucleotide sequence ID" value="NZ_VJMF01000071.1"/>
</dbReference>
<dbReference type="AlphaFoldDB" id="A0A549SLC4"/>
<dbReference type="GO" id="GO:0004803">
    <property type="term" value="F:transposase activity"/>
    <property type="evidence" value="ECO:0007669"/>
    <property type="project" value="InterPro"/>
</dbReference>
<dbReference type="InterPro" id="IPR002514">
    <property type="entry name" value="Transposase_8"/>
</dbReference>
<sequence>MIETEEDGAAGFKGRRRNWKKDEKRRIVAESLEEGASVAEVARRYGLNANLLVSVI</sequence>
<dbReference type="InterPro" id="IPR010921">
    <property type="entry name" value="Trp_repressor/repl_initiator"/>
</dbReference>
<dbReference type="SUPFAM" id="SSF48295">
    <property type="entry name" value="TrpR-like"/>
    <property type="match status" value="1"/>
</dbReference>
<proteinExistence type="predicted"/>
<dbReference type="GO" id="GO:0043565">
    <property type="term" value="F:sequence-specific DNA binding"/>
    <property type="evidence" value="ECO:0007669"/>
    <property type="project" value="InterPro"/>
</dbReference>
<evidence type="ECO:0000313" key="2">
    <source>
        <dbReference type="EMBL" id="TRL30429.1"/>
    </source>
</evidence>